<keyword evidence="1" id="KW-1188">Viral release from host cell</keyword>
<keyword evidence="2" id="KW-0175">Coiled coil</keyword>
<dbReference type="PANTHER" id="PTHR37813:SF1">
    <property type="entry name" value="FELS-2 PROPHAGE PROTEIN"/>
    <property type="match status" value="1"/>
</dbReference>
<keyword evidence="3" id="KW-0812">Transmembrane</keyword>
<accession>A0ABW2QUF9</accession>
<keyword evidence="6" id="KW-1185">Reference proteome</keyword>
<feature type="transmembrane region" description="Helical" evidence="3">
    <location>
        <begin position="602"/>
        <end position="621"/>
    </location>
</feature>
<evidence type="ECO:0000259" key="4">
    <source>
        <dbReference type="Pfam" id="PF10145"/>
    </source>
</evidence>
<feature type="domain" description="Phage tail tape measure protein" evidence="4">
    <location>
        <begin position="157"/>
        <end position="359"/>
    </location>
</feature>
<sequence length="853" mass="90588">MADLLVGIRIGAALTGSFRAAFAGARGTLDQLGQTVDQVRTRHARLGDAMARAATHPARNVDALRRQYERLGRTLEQLRIKQEKLSASLEQGAVLSAARSELNGEAMEALAVGGAVALPIAQAIAFEDAMLGVAKQVQGARDDAGKLTPLYFEMGHSIQALGRRIPLVTNEIAKLVEGGARMGVQGKENLLIFAEQTAMMASAFDIPTEQIAESMGKVATLYKIPIPAIGKLADTINYLDDNTITKGGDLINFMERTAGVIAMVKMSAKEAAALGSTFLTLGETRETASTAVNAIIGTFASAESGTKAFRSAVRELGLAPIGLQKGMQTDAMGTLIKVSNAIAKLPKDKRVGVMIDMVGKEHFDTFSKLVDNPLELAKQRQLANSPKAQGSMQKEMNARKDTTSAQWLMFQNRLSELTVNLGTILLPTINQIMGGIGSMVSKMADWTRAHPAVTHAIVGTVAALAGLKVISFGIRYAVNVVMSQFNALQTIFNTITAKWTQLVALWQSGYFSPLISRLASIGNSLRVGFQLALPWLRQAGMMLLRLSPIGLALSVVGLLIYKYWQPIKGFFIGLWQGLSSVAGPALKALIQSVTSFAKSVWALILAIPGVGVSIRMIGIVAKPIFNVIIVGVRTAYTWFKKLIAPIDDVGGKAQNMGQMVGVALGGIVKGLFSLPTQFFKFGGDIVDGLVNGIKSKLGAAEHTITQFGQNIKGWFASTLGIQSPSRVFLGFGDNIAQGAALGIGRSAVFATRAVAAMAQASATAWGKPELASPFVDVANRVASVVPRSSGHEGPNSSGGMTVHFSPQITVQGGDPAAVQGQVNQALQSAYPEFEKMMKRYESNKKRGSYGGNA</sequence>
<evidence type="ECO:0000313" key="5">
    <source>
        <dbReference type="EMBL" id="MFC7419341.1"/>
    </source>
</evidence>
<keyword evidence="3" id="KW-1133">Transmembrane helix</keyword>
<protein>
    <submittedName>
        <fullName evidence="5">Phage tail tape measure protein</fullName>
    </submittedName>
</protein>
<evidence type="ECO:0000313" key="6">
    <source>
        <dbReference type="Proteomes" id="UP001596473"/>
    </source>
</evidence>
<name>A0ABW2QUF9_9NEIS</name>
<dbReference type="Proteomes" id="UP001596473">
    <property type="component" value="Unassembled WGS sequence"/>
</dbReference>
<reference evidence="6" key="1">
    <citation type="journal article" date="2019" name="Int. J. Syst. Evol. Microbiol.">
        <title>The Global Catalogue of Microorganisms (GCM) 10K type strain sequencing project: providing services to taxonomists for standard genome sequencing and annotation.</title>
        <authorList>
            <consortium name="The Broad Institute Genomics Platform"/>
            <consortium name="The Broad Institute Genome Sequencing Center for Infectious Disease"/>
            <person name="Wu L."/>
            <person name="Ma J."/>
        </authorList>
    </citation>
    <scope>NUCLEOTIDE SEQUENCE [LARGE SCALE GENOMIC DNA]</scope>
    <source>
        <strain evidence="6">CCUG 62945</strain>
    </source>
</reference>
<dbReference type="PANTHER" id="PTHR37813">
    <property type="entry name" value="FELS-2 PROPHAGE PROTEIN"/>
    <property type="match status" value="1"/>
</dbReference>
<evidence type="ECO:0000256" key="1">
    <source>
        <dbReference type="ARBA" id="ARBA00022612"/>
    </source>
</evidence>
<keyword evidence="3" id="KW-0472">Membrane</keyword>
<gene>
    <name evidence="5" type="ORF">ACFQNF_05560</name>
</gene>
<feature type="transmembrane region" description="Helical" evidence="3">
    <location>
        <begin position="543"/>
        <end position="564"/>
    </location>
</feature>
<evidence type="ECO:0000256" key="2">
    <source>
        <dbReference type="SAM" id="Coils"/>
    </source>
</evidence>
<dbReference type="EMBL" id="JBHTBQ010000009">
    <property type="protein sequence ID" value="MFC7419341.1"/>
    <property type="molecule type" value="Genomic_DNA"/>
</dbReference>
<feature type="coiled-coil region" evidence="2">
    <location>
        <begin position="61"/>
        <end position="88"/>
    </location>
</feature>
<dbReference type="NCBIfam" id="TIGR01760">
    <property type="entry name" value="tape_meas_TP901"/>
    <property type="match status" value="1"/>
</dbReference>
<dbReference type="Pfam" id="PF10145">
    <property type="entry name" value="PhageMin_Tail"/>
    <property type="match status" value="1"/>
</dbReference>
<dbReference type="RefSeq" id="WP_380186758.1">
    <property type="nucleotide sequence ID" value="NZ_JBHTBQ010000009.1"/>
</dbReference>
<comment type="caution">
    <text evidence="5">The sequence shown here is derived from an EMBL/GenBank/DDBJ whole genome shotgun (WGS) entry which is preliminary data.</text>
</comment>
<organism evidence="5 6">
    <name type="scientific">Iodobacter arcticus</name>
    <dbReference type="NCBI Taxonomy" id="590593"/>
    <lineage>
        <taxon>Bacteria</taxon>
        <taxon>Pseudomonadati</taxon>
        <taxon>Pseudomonadota</taxon>
        <taxon>Betaproteobacteria</taxon>
        <taxon>Neisseriales</taxon>
        <taxon>Chitinibacteraceae</taxon>
        <taxon>Iodobacter</taxon>
    </lineage>
</organism>
<proteinExistence type="predicted"/>
<dbReference type="InterPro" id="IPR010090">
    <property type="entry name" value="Phage_tape_meas"/>
</dbReference>
<evidence type="ECO:0000256" key="3">
    <source>
        <dbReference type="SAM" id="Phobius"/>
    </source>
</evidence>
<feature type="transmembrane region" description="Helical" evidence="3">
    <location>
        <begin position="456"/>
        <end position="478"/>
    </location>
</feature>